<dbReference type="EMBL" id="BPQB01000008">
    <property type="protein sequence ID" value="GJE87986.1"/>
    <property type="molecule type" value="Genomic_DNA"/>
</dbReference>
<keyword evidence="3" id="KW-1185">Reference proteome</keyword>
<proteinExistence type="predicted"/>
<feature type="transmembrane region" description="Helical" evidence="1">
    <location>
        <begin position="12"/>
        <end position="33"/>
    </location>
</feature>
<feature type="transmembrane region" description="Helical" evidence="1">
    <location>
        <begin position="252"/>
        <end position="270"/>
    </location>
</feature>
<name>A0A9P3LA45_9APHY</name>
<feature type="transmembrane region" description="Helical" evidence="1">
    <location>
        <begin position="101"/>
        <end position="125"/>
    </location>
</feature>
<keyword evidence="1" id="KW-1133">Transmembrane helix</keyword>
<evidence type="ECO:0008006" key="4">
    <source>
        <dbReference type="Google" id="ProtNLM"/>
    </source>
</evidence>
<dbReference type="Proteomes" id="UP000703269">
    <property type="component" value="Unassembled WGS sequence"/>
</dbReference>
<accession>A0A9P3LA45</accession>
<feature type="transmembrane region" description="Helical" evidence="1">
    <location>
        <begin position="210"/>
        <end position="232"/>
    </location>
</feature>
<protein>
    <recommendedName>
        <fullName evidence="4">Transmembrane protein</fullName>
    </recommendedName>
</protein>
<evidence type="ECO:0000313" key="3">
    <source>
        <dbReference type="Proteomes" id="UP000703269"/>
    </source>
</evidence>
<keyword evidence="1" id="KW-0472">Membrane</keyword>
<sequence length="304" mass="33279">MSDSIPPATDISLFLGRPPLLVVPAVVILALSVKLAPRKIIAGNCSVIPASVRFAMMFPFPVVSLCLSIFLYTFGDRESPLTVETPVTLASSNFTEARVCISFLLVAEPVLAISQLLSVPVHAIAALSAQAANTGNFWCAMMLAAATRFGFIMASIYLLFNPSPTWRQTFVQRVETILLSSQFFVLAYDLVMVAVYYRMHKGAPAESKALLYRLFGTAFLTLMIPVLTISLRSLVFLINMPQHGWLDGTLQIGGYVTALHLHMIAFFIMWNEIVKHNDAKSVKSQLTAESANPCQSDAAEMVKV</sequence>
<reference evidence="2 3" key="1">
    <citation type="submission" date="2021-08" db="EMBL/GenBank/DDBJ databases">
        <title>Draft Genome Sequence of Phanerochaete sordida strain YK-624.</title>
        <authorList>
            <person name="Mori T."/>
            <person name="Dohra H."/>
            <person name="Suzuki T."/>
            <person name="Kawagishi H."/>
            <person name="Hirai H."/>
        </authorList>
    </citation>
    <scope>NUCLEOTIDE SEQUENCE [LARGE SCALE GENOMIC DNA]</scope>
    <source>
        <strain evidence="2 3">YK-624</strain>
    </source>
</reference>
<feature type="transmembrane region" description="Helical" evidence="1">
    <location>
        <begin position="54"/>
        <end position="74"/>
    </location>
</feature>
<gene>
    <name evidence="2" type="ORF">PsYK624_040690</name>
</gene>
<dbReference type="AlphaFoldDB" id="A0A9P3LA45"/>
<comment type="caution">
    <text evidence="2">The sequence shown here is derived from an EMBL/GenBank/DDBJ whole genome shotgun (WGS) entry which is preliminary data.</text>
</comment>
<evidence type="ECO:0000256" key="1">
    <source>
        <dbReference type="SAM" id="Phobius"/>
    </source>
</evidence>
<keyword evidence="1" id="KW-0812">Transmembrane</keyword>
<organism evidence="2 3">
    <name type="scientific">Phanerochaete sordida</name>
    <dbReference type="NCBI Taxonomy" id="48140"/>
    <lineage>
        <taxon>Eukaryota</taxon>
        <taxon>Fungi</taxon>
        <taxon>Dikarya</taxon>
        <taxon>Basidiomycota</taxon>
        <taxon>Agaricomycotina</taxon>
        <taxon>Agaricomycetes</taxon>
        <taxon>Polyporales</taxon>
        <taxon>Phanerochaetaceae</taxon>
        <taxon>Phanerochaete</taxon>
    </lineage>
</organism>
<feature type="transmembrane region" description="Helical" evidence="1">
    <location>
        <begin position="180"/>
        <end position="198"/>
    </location>
</feature>
<evidence type="ECO:0000313" key="2">
    <source>
        <dbReference type="EMBL" id="GJE87986.1"/>
    </source>
</evidence>
<feature type="transmembrane region" description="Helical" evidence="1">
    <location>
        <begin position="137"/>
        <end position="160"/>
    </location>
</feature>